<comment type="similarity">
    <text evidence="2">Belongs to the UQCRH/QCR6 family.</text>
</comment>
<dbReference type="InterPro" id="IPR003422">
    <property type="entry name" value="Cyt_b-c1_6"/>
</dbReference>
<evidence type="ECO:0000256" key="9">
    <source>
        <dbReference type="ARBA" id="ARBA00023157"/>
    </source>
</evidence>
<evidence type="ECO:0000256" key="7">
    <source>
        <dbReference type="ARBA" id="ARBA00023128"/>
    </source>
</evidence>
<dbReference type="STRING" id="1348612.A0A397IR31"/>
<organism evidence="12 13">
    <name type="scientific">Diversispora epigaea</name>
    <dbReference type="NCBI Taxonomy" id="1348612"/>
    <lineage>
        <taxon>Eukaryota</taxon>
        <taxon>Fungi</taxon>
        <taxon>Fungi incertae sedis</taxon>
        <taxon>Mucoromycota</taxon>
        <taxon>Glomeromycotina</taxon>
        <taxon>Glomeromycetes</taxon>
        <taxon>Diversisporales</taxon>
        <taxon>Diversisporaceae</taxon>
        <taxon>Diversispora</taxon>
    </lineage>
</organism>
<proteinExistence type="inferred from homology"/>
<evidence type="ECO:0000256" key="5">
    <source>
        <dbReference type="ARBA" id="ARBA00022792"/>
    </source>
</evidence>
<dbReference type="InterPro" id="IPR023184">
    <property type="entry name" value="Ubol_cytC_Rdtase_hinge_dom"/>
</dbReference>
<dbReference type="PANTHER" id="PTHR15336">
    <property type="entry name" value="UBIQUINOL-CYTOCHROME C REDUCTASE COMPLEX 7.8 KDA PROTEIN"/>
    <property type="match status" value="1"/>
</dbReference>
<feature type="compositionally biased region" description="Basic and acidic residues" evidence="10">
    <location>
        <begin position="1"/>
        <end position="10"/>
    </location>
</feature>
<evidence type="ECO:0000256" key="1">
    <source>
        <dbReference type="ARBA" id="ARBA00004137"/>
    </source>
</evidence>
<dbReference type="InterPro" id="IPR036811">
    <property type="entry name" value="Ubol_cytC_Rdtase_hinge_dom_sf"/>
</dbReference>
<protein>
    <recommendedName>
        <fullName evidence="11">Ubiquinol-cytochrome C reductase hinge domain-containing protein</fullName>
    </recommendedName>
</protein>
<dbReference type="FunFam" id="1.10.287.20:FF:000001">
    <property type="entry name" value="Cytochrome b-c1 complex subunit 6"/>
    <property type="match status" value="1"/>
</dbReference>
<dbReference type="Pfam" id="PF02320">
    <property type="entry name" value="UCR_hinge"/>
    <property type="match status" value="1"/>
</dbReference>
<keyword evidence="5" id="KW-0999">Mitochondrion inner membrane</keyword>
<evidence type="ECO:0000256" key="2">
    <source>
        <dbReference type="ARBA" id="ARBA00006498"/>
    </source>
</evidence>
<keyword evidence="8" id="KW-0472">Membrane</keyword>
<dbReference type="PANTHER" id="PTHR15336:SF0">
    <property type="entry name" value="CYTOCHROME B-C1 COMPLEX SUBUNIT 6, MITOCHONDRIAL"/>
    <property type="match status" value="1"/>
</dbReference>
<comment type="subcellular location">
    <subcellularLocation>
        <location evidence="1">Mitochondrion inner membrane</location>
        <topology evidence="1">Peripheral membrane protein</topology>
        <orientation evidence="1">Intermembrane side</orientation>
    </subcellularLocation>
</comment>
<evidence type="ECO:0000313" key="13">
    <source>
        <dbReference type="Proteomes" id="UP000266861"/>
    </source>
</evidence>
<dbReference type="AlphaFoldDB" id="A0A397IR31"/>
<feature type="region of interest" description="Disordered" evidence="10">
    <location>
        <begin position="1"/>
        <end position="44"/>
    </location>
</feature>
<dbReference type="GO" id="GO:0005743">
    <property type="term" value="C:mitochondrial inner membrane"/>
    <property type="evidence" value="ECO:0007669"/>
    <property type="project" value="UniProtKB-SubCell"/>
</dbReference>
<dbReference type="OrthoDB" id="405848at2759"/>
<sequence length="109" mass="11978">MSQRKPEESRIFSVVHAESKIEGTEEAGGGEEGGAETTEESSEEIVDVKEAIDEACGDSTACKPFKHHLEQCTERVEAGGTHENCVEELFHFLHCVNNCAAPKLFEKLK</sequence>
<dbReference type="Gene3D" id="1.10.287.20">
    <property type="entry name" value="Ubiquinol-cytochrome C reductase hinge domain"/>
    <property type="match status" value="1"/>
</dbReference>
<keyword evidence="13" id="KW-1185">Reference proteome</keyword>
<evidence type="ECO:0000256" key="6">
    <source>
        <dbReference type="ARBA" id="ARBA00022982"/>
    </source>
</evidence>
<dbReference type="SUPFAM" id="SSF81531">
    <property type="entry name" value="Non-heme 11 kDa protein of cytochrome bc1 complex (Ubiquinol-cytochrome c reductase)"/>
    <property type="match status" value="1"/>
</dbReference>
<evidence type="ECO:0000256" key="3">
    <source>
        <dbReference type="ARBA" id="ARBA00022448"/>
    </source>
</evidence>
<feature type="compositionally biased region" description="Acidic residues" evidence="10">
    <location>
        <begin position="24"/>
        <end position="44"/>
    </location>
</feature>
<accession>A0A397IR31</accession>
<gene>
    <name evidence="12" type="ORF">Glove_217g21</name>
</gene>
<dbReference type="EMBL" id="PQFF01000202">
    <property type="protein sequence ID" value="RHZ75170.1"/>
    <property type="molecule type" value="Genomic_DNA"/>
</dbReference>
<reference evidence="12 13" key="1">
    <citation type="submission" date="2018-08" db="EMBL/GenBank/DDBJ databases">
        <title>Genome and evolution of the arbuscular mycorrhizal fungus Diversispora epigaea (formerly Glomus versiforme) and its bacterial endosymbionts.</title>
        <authorList>
            <person name="Sun X."/>
            <person name="Fei Z."/>
            <person name="Harrison M."/>
        </authorList>
    </citation>
    <scope>NUCLEOTIDE SEQUENCE [LARGE SCALE GENOMIC DNA]</scope>
    <source>
        <strain evidence="12 13">IT104</strain>
    </source>
</reference>
<evidence type="ECO:0000259" key="11">
    <source>
        <dbReference type="Pfam" id="PF02320"/>
    </source>
</evidence>
<evidence type="ECO:0000256" key="10">
    <source>
        <dbReference type="SAM" id="MobiDB-lite"/>
    </source>
</evidence>
<evidence type="ECO:0000256" key="8">
    <source>
        <dbReference type="ARBA" id="ARBA00023136"/>
    </source>
</evidence>
<dbReference type="GO" id="GO:0006122">
    <property type="term" value="P:mitochondrial electron transport, ubiquinol to cytochrome c"/>
    <property type="evidence" value="ECO:0007669"/>
    <property type="project" value="InterPro"/>
</dbReference>
<comment type="caution">
    <text evidence="12">The sequence shown here is derived from an EMBL/GenBank/DDBJ whole genome shotgun (WGS) entry which is preliminary data.</text>
</comment>
<keyword evidence="3" id="KW-0813">Transport</keyword>
<feature type="domain" description="Ubiquinol-cytochrome C reductase hinge" evidence="11">
    <location>
        <begin position="47"/>
        <end position="109"/>
    </location>
</feature>
<evidence type="ECO:0000256" key="4">
    <source>
        <dbReference type="ARBA" id="ARBA00022660"/>
    </source>
</evidence>
<keyword evidence="4" id="KW-0679">Respiratory chain</keyword>
<keyword evidence="6" id="KW-0249">Electron transport</keyword>
<keyword evidence="7" id="KW-0496">Mitochondrion</keyword>
<name>A0A397IR31_9GLOM</name>
<keyword evidence="9" id="KW-1015">Disulfide bond</keyword>
<dbReference type="Proteomes" id="UP000266861">
    <property type="component" value="Unassembled WGS sequence"/>
</dbReference>
<evidence type="ECO:0000313" key="12">
    <source>
        <dbReference type="EMBL" id="RHZ75170.1"/>
    </source>
</evidence>